<evidence type="ECO:0000313" key="3">
    <source>
        <dbReference type="Proteomes" id="UP000237441"/>
    </source>
</evidence>
<evidence type="ECO:0000313" key="2">
    <source>
        <dbReference type="EMBL" id="PQK09843.1"/>
    </source>
</evidence>
<dbReference type="EMBL" id="JRHA01000002">
    <property type="protein sequence ID" value="PQK09843.1"/>
    <property type="molecule type" value="Genomic_DNA"/>
</dbReference>
<reference evidence="2 3" key="1">
    <citation type="submission" date="2016-07" db="EMBL/GenBank/DDBJ databases">
        <title>Comparative genomics of the entomopathogenic fungus Beauveria bassiana.</title>
        <authorList>
            <person name="Valero Jimenez C.A."/>
            <person name="Zwaan B.J."/>
            <person name="Van Kan J.A."/>
            <person name="Takken W."/>
            <person name="Debets A.J."/>
            <person name="Schoustra S.E."/>
            <person name="Koenraadt C.J."/>
        </authorList>
    </citation>
    <scope>NUCLEOTIDE SEQUENCE [LARGE SCALE GENOMIC DNA]</scope>
    <source>
        <strain evidence="2 3">ARSEF 8028</strain>
    </source>
</reference>
<comment type="caution">
    <text evidence="2">The sequence shown here is derived from an EMBL/GenBank/DDBJ whole genome shotgun (WGS) entry which is preliminary data.</text>
</comment>
<evidence type="ECO:0000256" key="1">
    <source>
        <dbReference type="SAM" id="MobiDB-lite"/>
    </source>
</evidence>
<feature type="compositionally biased region" description="Polar residues" evidence="1">
    <location>
        <begin position="1"/>
        <end position="10"/>
    </location>
</feature>
<feature type="region of interest" description="Disordered" evidence="1">
    <location>
        <begin position="1"/>
        <end position="45"/>
    </location>
</feature>
<accession>A0A2S7Y1P4</accession>
<proteinExistence type="predicted"/>
<protein>
    <submittedName>
        <fullName evidence="2">Uncharacterized protein</fullName>
    </submittedName>
</protein>
<name>A0A2S7Y1P4_BEABA</name>
<dbReference type="AlphaFoldDB" id="A0A2S7Y1P4"/>
<sequence length="45" mass="5144">MPLIQSFRQSESQKAEKGNEAPRQQPFRTGNAIPPSRLGHQQFYS</sequence>
<dbReference type="Proteomes" id="UP000237441">
    <property type="component" value="Unassembled WGS sequence"/>
</dbReference>
<organism evidence="2 3">
    <name type="scientific">Beauveria bassiana</name>
    <name type="common">White muscardine disease fungus</name>
    <name type="synonym">Tritirachium shiotae</name>
    <dbReference type="NCBI Taxonomy" id="176275"/>
    <lineage>
        <taxon>Eukaryota</taxon>
        <taxon>Fungi</taxon>
        <taxon>Dikarya</taxon>
        <taxon>Ascomycota</taxon>
        <taxon>Pezizomycotina</taxon>
        <taxon>Sordariomycetes</taxon>
        <taxon>Hypocreomycetidae</taxon>
        <taxon>Hypocreales</taxon>
        <taxon>Cordycipitaceae</taxon>
        <taxon>Beauveria</taxon>
    </lineage>
</organism>
<gene>
    <name evidence="2" type="ORF">BB8028_0002g01670</name>
</gene>
<feature type="compositionally biased region" description="Basic and acidic residues" evidence="1">
    <location>
        <begin position="11"/>
        <end position="20"/>
    </location>
</feature>